<name>A0AAW0N1X8_9GOBI</name>
<gene>
    <name evidence="1" type="ORF">WMY93_026785</name>
</gene>
<protein>
    <submittedName>
        <fullName evidence="1">Uncharacterized protein</fullName>
    </submittedName>
</protein>
<comment type="caution">
    <text evidence="1">The sequence shown here is derived from an EMBL/GenBank/DDBJ whole genome shotgun (WGS) entry which is preliminary data.</text>
</comment>
<accession>A0AAW0N1X8</accession>
<proteinExistence type="predicted"/>
<keyword evidence="2" id="KW-1185">Reference proteome</keyword>
<dbReference type="AlphaFoldDB" id="A0AAW0N1X8"/>
<organism evidence="1 2">
    <name type="scientific">Mugilogobius chulae</name>
    <name type="common">yellowstripe goby</name>
    <dbReference type="NCBI Taxonomy" id="88201"/>
    <lineage>
        <taxon>Eukaryota</taxon>
        <taxon>Metazoa</taxon>
        <taxon>Chordata</taxon>
        <taxon>Craniata</taxon>
        <taxon>Vertebrata</taxon>
        <taxon>Euteleostomi</taxon>
        <taxon>Actinopterygii</taxon>
        <taxon>Neopterygii</taxon>
        <taxon>Teleostei</taxon>
        <taxon>Neoteleostei</taxon>
        <taxon>Acanthomorphata</taxon>
        <taxon>Gobiaria</taxon>
        <taxon>Gobiiformes</taxon>
        <taxon>Gobioidei</taxon>
        <taxon>Gobiidae</taxon>
        <taxon>Gobionellinae</taxon>
        <taxon>Mugilogobius</taxon>
    </lineage>
</organism>
<dbReference type="Proteomes" id="UP001460270">
    <property type="component" value="Unassembled WGS sequence"/>
</dbReference>
<sequence>MSVVSFLSNPVRPRCCVWRQSRAQVRQTEQSGTGTTAASEVNNTVIISRSRSSKLDGLRASSSPQRSSLSRTGRNLSDAAWDLFRIMRSQHLSHLVAVSHVWCYTRIGQKTKFPPCPIHHIQKRKEKTLITPKGPSALTVSTLMTPAAPPVSPCPL</sequence>
<evidence type="ECO:0000313" key="2">
    <source>
        <dbReference type="Proteomes" id="UP001460270"/>
    </source>
</evidence>
<dbReference type="EMBL" id="JBBPFD010000019">
    <property type="protein sequence ID" value="KAK7887164.1"/>
    <property type="molecule type" value="Genomic_DNA"/>
</dbReference>
<evidence type="ECO:0000313" key="1">
    <source>
        <dbReference type="EMBL" id="KAK7887164.1"/>
    </source>
</evidence>
<reference evidence="2" key="1">
    <citation type="submission" date="2024-04" db="EMBL/GenBank/DDBJ databases">
        <title>Salinicola lusitanus LLJ914,a marine bacterium isolated from the Okinawa Trough.</title>
        <authorList>
            <person name="Li J."/>
        </authorList>
    </citation>
    <scope>NUCLEOTIDE SEQUENCE [LARGE SCALE GENOMIC DNA]</scope>
</reference>